<organism evidence="4 5">
    <name type="scientific">Falsiroseomonas bella</name>
    <dbReference type="NCBI Taxonomy" id="2184016"/>
    <lineage>
        <taxon>Bacteria</taxon>
        <taxon>Pseudomonadati</taxon>
        <taxon>Pseudomonadota</taxon>
        <taxon>Alphaproteobacteria</taxon>
        <taxon>Acetobacterales</taxon>
        <taxon>Roseomonadaceae</taxon>
        <taxon>Falsiroseomonas</taxon>
    </lineage>
</organism>
<feature type="region of interest" description="Disordered" evidence="3">
    <location>
        <begin position="1649"/>
        <end position="1670"/>
    </location>
</feature>
<dbReference type="PRINTS" id="PR00313">
    <property type="entry name" value="CABNDNGRPT"/>
</dbReference>
<feature type="region of interest" description="Disordered" evidence="3">
    <location>
        <begin position="1470"/>
        <end position="1508"/>
    </location>
</feature>
<name>A0A317FGX3_9PROT</name>
<feature type="compositionally biased region" description="Polar residues" evidence="3">
    <location>
        <begin position="1011"/>
        <end position="1022"/>
    </location>
</feature>
<feature type="compositionally biased region" description="Gly residues" evidence="3">
    <location>
        <begin position="462"/>
        <end position="476"/>
    </location>
</feature>
<feature type="region of interest" description="Disordered" evidence="3">
    <location>
        <begin position="456"/>
        <end position="476"/>
    </location>
</feature>
<reference evidence="5" key="1">
    <citation type="submission" date="2018-05" db="EMBL/GenBank/DDBJ databases">
        <authorList>
            <person name="Du Z."/>
            <person name="Wang X."/>
        </authorList>
    </citation>
    <scope>NUCLEOTIDE SEQUENCE [LARGE SCALE GENOMIC DNA]</scope>
    <source>
        <strain evidence="5">CQN31</strain>
    </source>
</reference>
<dbReference type="PANTHER" id="PTHR38340">
    <property type="entry name" value="S-LAYER PROTEIN"/>
    <property type="match status" value="1"/>
</dbReference>
<feature type="region of interest" description="Disordered" evidence="3">
    <location>
        <begin position="1308"/>
        <end position="1353"/>
    </location>
</feature>
<comment type="subcellular location">
    <subcellularLocation>
        <location evidence="1">Secreted</location>
    </subcellularLocation>
</comment>
<dbReference type="OrthoDB" id="7230179at2"/>
<dbReference type="Pfam" id="PF00353">
    <property type="entry name" value="HemolysinCabind"/>
    <property type="match status" value="19"/>
</dbReference>
<evidence type="ECO:0000256" key="2">
    <source>
        <dbReference type="ARBA" id="ARBA00022525"/>
    </source>
</evidence>
<evidence type="ECO:0000256" key="1">
    <source>
        <dbReference type="ARBA" id="ARBA00004613"/>
    </source>
</evidence>
<dbReference type="Gene3D" id="2.150.10.10">
    <property type="entry name" value="Serralysin-like metalloprotease, C-terminal"/>
    <property type="match status" value="14"/>
</dbReference>
<keyword evidence="5" id="KW-1185">Reference proteome</keyword>
<comment type="caution">
    <text evidence="4">The sequence shown here is derived from an EMBL/GenBank/DDBJ whole genome shotgun (WGS) entry which is preliminary data.</text>
</comment>
<dbReference type="InterPro" id="IPR050557">
    <property type="entry name" value="RTX_toxin/Mannuronan_C5-epim"/>
</dbReference>
<accession>A0A317FGX3</accession>
<feature type="compositionally biased region" description="Polar residues" evidence="3">
    <location>
        <begin position="1311"/>
        <end position="1325"/>
    </location>
</feature>
<evidence type="ECO:0000313" key="5">
    <source>
        <dbReference type="Proteomes" id="UP000245765"/>
    </source>
</evidence>
<protein>
    <recommendedName>
        <fullName evidence="6">Calcium-binding protein</fullName>
    </recommendedName>
</protein>
<feature type="region of interest" description="Disordered" evidence="3">
    <location>
        <begin position="1011"/>
        <end position="1041"/>
    </location>
</feature>
<dbReference type="PANTHER" id="PTHR38340:SF1">
    <property type="entry name" value="S-LAYER PROTEIN"/>
    <property type="match status" value="1"/>
</dbReference>
<proteinExistence type="predicted"/>
<evidence type="ECO:0000313" key="4">
    <source>
        <dbReference type="EMBL" id="PWS36796.1"/>
    </source>
</evidence>
<feature type="region of interest" description="Disordered" evidence="3">
    <location>
        <begin position="597"/>
        <end position="618"/>
    </location>
</feature>
<dbReference type="GO" id="GO:0005576">
    <property type="term" value="C:extracellular region"/>
    <property type="evidence" value="ECO:0007669"/>
    <property type="project" value="UniProtKB-SubCell"/>
</dbReference>
<dbReference type="InterPro" id="IPR011049">
    <property type="entry name" value="Serralysin-like_metalloprot_C"/>
</dbReference>
<feature type="compositionally biased region" description="Basic and acidic residues" evidence="3">
    <location>
        <begin position="1499"/>
        <end position="1508"/>
    </location>
</feature>
<dbReference type="InterPro" id="IPR018511">
    <property type="entry name" value="Hemolysin-typ_Ca-bd_CS"/>
</dbReference>
<dbReference type="InterPro" id="IPR018247">
    <property type="entry name" value="EF_Hand_1_Ca_BS"/>
</dbReference>
<dbReference type="PROSITE" id="PS00018">
    <property type="entry name" value="EF_HAND_1"/>
    <property type="match status" value="1"/>
</dbReference>
<dbReference type="SUPFAM" id="SSF51120">
    <property type="entry name" value="beta-Roll"/>
    <property type="match status" value="11"/>
</dbReference>
<dbReference type="GO" id="GO:0005509">
    <property type="term" value="F:calcium ion binding"/>
    <property type="evidence" value="ECO:0007669"/>
    <property type="project" value="InterPro"/>
</dbReference>
<dbReference type="PROSITE" id="PS00330">
    <property type="entry name" value="HEMOLYSIN_CALCIUM"/>
    <property type="match status" value="16"/>
</dbReference>
<evidence type="ECO:0000256" key="3">
    <source>
        <dbReference type="SAM" id="MobiDB-lite"/>
    </source>
</evidence>
<feature type="compositionally biased region" description="Polar residues" evidence="3">
    <location>
        <begin position="603"/>
        <end position="612"/>
    </location>
</feature>
<gene>
    <name evidence="4" type="ORF">DFH01_16845</name>
</gene>
<dbReference type="InterPro" id="IPR001343">
    <property type="entry name" value="Hemolysn_Ca-bd"/>
</dbReference>
<sequence>MAIIFGTVGADTITDSYNSTDTLNGPFATAGADQIFGGPDGADSLAGGGGDDALNSSFANGSTLDGGSGNDSLYGSDNGQYLVGGIGDDWLEGAAGADTLVGGTGADTMYLYADIGGSSLGAMDRIVGFDGAAGDRLQIEFGFAGNTLPFYWFVGAPPAQAALAAGLALPGGAVTGAIIGYWVPRVGGDGWLVFDFDRNGTLGAGDFAAFVDTANDQALVLQNFLPGEIAGLAGFISGASGADTLQGSPGNDTLFGNDGDDSLAGAAGNDWLTGGIGNDTLDGGPGSDVAFYEDAAGAMTIDLAAGTAVGGGLGADSLIGIENVHGSANFGDLITGTDLGGYVFGRGGNDTIAAAGGNDNILPGSGDDSVDGGDGVDSVDYFDDTFDSAGPQTLPLIVNLGAAPLVVAAGVIAPGTVRDGWGGRDTLSGIEQIFGGTFADLMVGGDTGEGFFGRDGADTLSGNGGNDTLNGGGGNDSLLGGSGSDLAAYNSPRANSTITSLGGGVWTVVGPDGADTLTGMEAVGFSDQRLWLTTSGNDSIIGSGFGDSVAGGDGDDTLDGAAGADSLIGQAGTDSLIGGPGADTLRGGGAADTILGNEDNDNIAGNSGNDSLQGDAGNDTLSYASTSASDAATIQGVVVDLLAGTGTDNWGDTDSIVGFESVNGSIADDTILGSIGADSLFGDAGADSLLGRDGADRLFGGFGADTLDGGNGDDFLRPFDGDDRVFGGPGFDTASYNGDTGPIQATIQSGADGQNATVTSALGADTLSGIDALDGTAGGDRIEALSVDTATGIQIRGFGGADTIIGTPTPTGAILVDYRVFGVTEGVLVDLATGDATDGFGFTDKLVNINAVRGTDFGDTLLGADTNDRFRGRGGNDSMDGRGGTFDELDYTQSPNGIVANLATGIVQDGEGGADTVRGFEAVRGSLAGDSIIGSDAAETFQPYSGADTIDGGGGADRVTYTTLSSGSVLPPAVPQGIVVDLVAGTAVDPWGNTDLLFNIERVTGTSLADTITGGPASNSFNGRGGDDSLDGGDGIDTAEYSNAGSGVDVDLAAGTAQDGEGGQDTLVSIENVVGSSHDDTLSGAASGGRAPSNLRGGAGDDLLIGIPGEYVRADYADQNTGMFIDLAAGTALDRFGDTDTLVDIRGLFMFGDHDDTLLGAAEDEWFFPSGGADSVDAGGGFDIVSYTGADVGGVVVNLATQRATDLGGDIDTIVGFEAVAASFGDDTLIGDGGDNLMSPNAGADSVDGGLGEDTISYVLGFAPGSSNYAANEAGNVLPMQGVTLDLTAQRATDFAGDEDTILGFEHAEGSTANDTLRGSDTGNRLSGAEGNDVLEGRAGDDTLAGGQGNDSLDGGTGVNTAVFDGNAADFAVTDLGGGRLQVTDLRAGAPEGADTLLGIAFLEFADTVIATGGPTAGDDALEGTAAGDTIDALGGNDEVLGLAGADRLLGGTGNDTLDGGSENDTLVGGAGDDSLVGGPGADSMVGGAGNDAYDVDDASDKPAEARDSGLDTVFSTITWTLGAHLEDLVLLGDAAIDGTGNNLSNVITGNDAANVLLGGGRADTLEGGGGNDLYLIDATDVLIEQAGGGNDTVVANATFTLADHIEVLRFNGTANVRGDGNAEDNFILGNVGNNRLLGYDGNDTLNGGAGNDTLQGGEGADSLVGGEGVDRLDGGNGDDTYVLVDADVVIELANAGTDTVLSNVGFTLPNAVENLSLLGTADIAGTGNALANVLNGNSGANLLRGLGEADRISGGQGADTIEGGTGADTLTGGGGTDRFLWLTPAEGGDTLTDFVAGSEKLVFANAAFGALGLGALNPANFANNAPTAAAPQFVYTKATGVLDWDADGTGGIGAVTIATLSNKPTLTAGDFLIA</sequence>
<dbReference type="EMBL" id="QGNA01000003">
    <property type="protein sequence ID" value="PWS36796.1"/>
    <property type="molecule type" value="Genomic_DNA"/>
</dbReference>
<dbReference type="RefSeq" id="WP_109871587.1">
    <property type="nucleotide sequence ID" value="NZ_QGNA01000003.1"/>
</dbReference>
<dbReference type="Proteomes" id="UP000245765">
    <property type="component" value="Unassembled WGS sequence"/>
</dbReference>
<keyword evidence="2" id="KW-0964">Secreted</keyword>
<evidence type="ECO:0008006" key="6">
    <source>
        <dbReference type="Google" id="ProtNLM"/>
    </source>
</evidence>